<accession>A0A1E5SLH5</accession>
<dbReference type="RefSeq" id="WP_069835440.1">
    <property type="nucleotide sequence ID" value="NZ_MDGQ01000005.1"/>
</dbReference>
<evidence type="ECO:0000313" key="1">
    <source>
        <dbReference type="EMBL" id="OEJ99977.1"/>
    </source>
</evidence>
<dbReference type="Proteomes" id="UP000095552">
    <property type="component" value="Unassembled WGS sequence"/>
</dbReference>
<gene>
    <name evidence="1" type="ORF">BFP71_10565</name>
</gene>
<dbReference type="Pfam" id="PF13238">
    <property type="entry name" value="AAA_18"/>
    <property type="match status" value="1"/>
</dbReference>
<dbReference type="OrthoDB" id="949821at2"/>
<sequence>MAKLILIFGVSRSGKSSLAKQLSKDLSNCFLIHLDEWIVPEHQLPKIKDRIDWEKPETIDWLRINDLIMQGIKSHNYVIIEGIFALSIRQLAEKADFTIQLELEKEEFFTRRNQETRWGKEPKWFIEHVWQSHLKYSNPHNIKPSITIKGIYTHQYTDLTRKIGSAGQ</sequence>
<dbReference type="AlphaFoldDB" id="A0A1E5SLH5"/>
<dbReference type="InterPro" id="IPR027417">
    <property type="entry name" value="P-loop_NTPase"/>
</dbReference>
<evidence type="ECO:0000313" key="2">
    <source>
        <dbReference type="Proteomes" id="UP000095552"/>
    </source>
</evidence>
<keyword evidence="2" id="KW-1185">Reference proteome</keyword>
<name>A0A1E5SLH5_9BACT</name>
<dbReference type="SUPFAM" id="SSF52540">
    <property type="entry name" value="P-loop containing nucleoside triphosphate hydrolases"/>
    <property type="match status" value="1"/>
</dbReference>
<organism evidence="1 2">
    <name type="scientific">Roseivirga misakiensis</name>
    <dbReference type="NCBI Taxonomy" id="1563681"/>
    <lineage>
        <taxon>Bacteria</taxon>
        <taxon>Pseudomonadati</taxon>
        <taxon>Bacteroidota</taxon>
        <taxon>Cytophagia</taxon>
        <taxon>Cytophagales</taxon>
        <taxon>Roseivirgaceae</taxon>
        <taxon>Roseivirga</taxon>
    </lineage>
</organism>
<reference evidence="1 2" key="1">
    <citation type="submission" date="2016-08" db="EMBL/GenBank/DDBJ databases">
        <title>Draft genome of Fabibacter sp. strain SK-8.</title>
        <authorList>
            <person name="Wong S.-K."/>
            <person name="Hamasaki K."/>
            <person name="Yoshizawa S."/>
        </authorList>
    </citation>
    <scope>NUCLEOTIDE SEQUENCE [LARGE SCALE GENOMIC DNA]</scope>
    <source>
        <strain evidence="1 2">SK-8</strain>
    </source>
</reference>
<dbReference type="STRING" id="1563681.BFP71_10565"/>
<protein>
    <recommendedName>
        <fullName evidence="3">Adenylate kinase</fullName>
    </recommendedName>
</protein>
<dbReference type="EMBL" id="MDGQ01000005">
    <property type="protein sequence ID" value="OEJ99977.1"/>
    <property type="molecule type" value="Genomic_DNA"/>
</dbReference>
<comment type="caution">
    <text evidence="1">The sequence shown here is derived from an EMBL/GenBank/DDBJ whole genome shotgun (WGS) entry which is preliminary data.</text>
</comment>
<proteinExistence type="predicted"/>
<dbReference type="Gene3D" id="3.40.50.300">
    <property type="entry name" value="P-loop containing nucleotide triphosphate hydrolases"/>
    <property type="match status" value="1"/>
</dbReference>
<evidence type="ECO:0008006" key="3">
    <source>
        <dbReference type="Google" id="ProtNLM"/>
    </source>
</evidence>